<dbReference type="AlphaFoldDB" id="A0A1H9R2L6"/>
<keyword evidence="1" id="KW-0378">Hydrolase</keyword>
<feature type="domain" description="MurNAc-LAA" evidence="4">
    <location>
        <begin position="179"/>
        <end position="292"/>
    </location>
</feature>
<feature type="region of interest" description="Disordered" evidence="2">
    <location>
        <begin position="87"/>
        <end position="107"/>
    </location>
</feature>
<evidence type="ECO:0000256" key="1">
    <source>
        <dbReference type="ARBA" id="ARBA00022801"/>
    </source>
</evidence>
<evidence type="ECO:0000256" key="2">
    <source>
        <dbReference type="SAM" id="MobiDB-lite"/>
    </source>
</evidence>
<evidence type="ECO:0000256" key="3">
    <source>
        <dbReference type="SAM" id="Phobius"/>
    </source>
</evidence>
<dbReference type="Gene3D" id="3.40.630.40">
    <property type="entry name" value="Zn-dependent exopeptidases"/>
    <property type="match status" value="1"/>
</dbReference>
<dbReference type="GO" id="GO:0008745">
    <property type="term" value="F:N-acetylmuramoyl-L-alanine amidase activity"/>
    <property type="evidence" value="ECO:0007669"/>
    <property type="project" value="InterPro"/>
</dbReference>
<name>A0A1H9R2L6_9FIRM</name>
<keyword evidence="3" id="KW-1133">Transmembrane helix</keyword>
<feature type="compositionally biased region" description="Polar residues" evidence="2">
    <location>
        <begin position="87"/>
        <end position="105"/>
    </location>
</feature>
<keyword evidence="6" id="KW-1185">Reference proteome</keyword>
<feature type="transmembrane region" description="Helical" evidence="3">
    <location>
        <begin position="24"/>
        <end position="49"/>
    </location>
</feature>
<sequence length="302" mass="34581">MEKRKLTRSEYIKIKKRRQQKRKILRAGVYTVYYGFWTILIALIFYFSYSFITSKFKKDSTSIGSKNKDIVMYNYDSYDTDNTVVASTTNDASNKNTSVSPNVTDNKPRKQDFVDDGKLIVCIDAGHGGKDIGCNSKKRNEKNDTLKIALEVQKYLKSKKVKVILTRSNDYFISLQKRVDICSEKKCDYFISIHRNCGNGSGYETWTSSDANEESKYLANSIHSGLVDIGISKDRGVKSGSQKSSKEDYFVLRNTTTPACLLELGFLNNYNDNKYFDSNKKKYSKAIGDAIIDTYNQYHEKK</sequence>
<evidence type="ECO:0000313" key="6">
    <source>
        <dbReference type="Proteomes" id="UP000182471"/>
    </source>
</evidence>
<dbReference type="InterPro" id="IPR002508">
    <property type="entry name" value="MurNAc-LAA_cat"/>
</dbReference>
<organism evidence="5 6">
    <name type="scientific">Lachnobacterium bovis</name>
    <dbReference type="NCBI Taxonomy" id="140626"/>
    <lineage>
        <taxon>Bacteria</taxon>
        <taxon>Bacillati</taxon>
        <taxon>Bacillota</taxon>
        <taxon>Clostridia</taxon>
        <taxon>Lachnospirales</taxon>
        <taxon>Lachnospiraceae</taxon>
        <taxon>Lachnobacterium</taxon>
    </lineage>
</organism>
<dbReference type="GO" id="GO:0030288">
    <property type="term" value="C:outer membrane-bounded periplasmic space"/>
    <property type="evidence" value="ECO:0007669"/>
    <property type="project" value="TreeGrafter"/>
</dbReference>
<gene>
    <name evidence="5" type="ORF">SAMN02910429_00744</name>
</gene>
<evidence type="ECO:0000259" key="4">
    <source>
        <dbReference type="SMART" id="SM00646"/>
    </source>
</evidence>
<dbReference type="Pfam" id="PF01520">
    <property type="entry name" value="Amidase_3"/>
    <property type="match status" value="1"/>
</dbReference>
<keyword evidence="3" id="KW-0812">Transmembrane</keyword>
<accession>A0A1H9R2L6</accession>
<dbReference type="PANTHER" id="PTHR30404:SF0">
    <property type="entry name" value="N-ACETYLMURAMOYL-L-ALANINE AMIDASE AMIC"/>
    <property type="match status" value="1"/>
</dbReference>
<protein>
    <submittedName>
        <fullName evidence="5">N-acetylmuramoyl-L-alanine amidase</fullName>
    </submittedName>
</protein>
<dbReference type="RefSeq" id="WP_074730433.1">
    <property type="nucleotide sequence ID" value="NZ_FOGW01000007.1"/>
</dbReference>
<dbReference type="InterPro" id="IPR050695">
    <property type="entry name" value="N-acetylmuramoyl_amidase_3"/>
</dbReference>
<dbReference type="PANTHER" id="PTHR30404">
    <property type="entry name" value="N-ACETYLMURAMOYL-L-ALANINE AMIDASE"/>
    <property type="match status" value="1"/>
</dbReference>
<dbReference type="CDD" id="cd02696">
    <property type="entry name" value="MurNAc-LAA"/>
    <property type="match status" value="1"/>
</dbReference>
<dbReference type="Proteomes" id="UP000182471">
    <property type="component" value="Unassembled WGS sequence"/>
</dbReference>
<proteinExistence type="predicted"/>
<dbReference type="EMBL" id="FOGW01000007">
    <property type="protein sequence ID" value="SER66952.1"/>
    <property type="molecule type" value="Genomic_DNA"/>
</dbReference>
<dbReference type="SMART" id="SM00646">
    <property type="entry name" value="Ami_3"/>
    <property type="match status" value="1"/>
</dbReference>
<dbReference type="SUPFAM" id="SSF53187">
    <property type="entry name" value="Zn-dependent exopeptidases"/>
    <property type="match status" value="1"/>
</dbReference>
<evidence type="ECO:0000313" key="5">
    <source>
        <dbReference type="EMBL" id="SER66952.1"/>
    </source>
</evidence>
<reference evidence="6" key="1">
    <citation type="submission" date="2016-10" db="EMBL/GenBank/DDBJ databases">
        <authorList>
            <person name="Varghese N."/>
            <person name="Submissions S."/>
        </authorList>
    </citation>
    <scope>NUCLEOTIDE SEQUENCE [LARGE SCALE GENOMIC DNA]</scope>
    <source>
        <strain evidence="6">S1b</strain>
    </source>
</reference>
<keyword evidence="3" id="KW-0472">Membrane</keyword>
<dbReference type="GO" id="GO:0009253">
    <property type="term" value="P:peptidoglycan catabolic process"/>
    <property type="evidence" value="ECO:0007669"/>
    <property type="project" value="InterPro"/>
</dbReference>